<feature type="repeat" description="WD" evidence="5">
    <location>
        <begin position="296"/>
        <end position="337"/>
    </location>
</feature>
<keyword evidence="8" id="KW-1185">Reference proteome</keyword>
<feature type="repeat" description="WD" evidence="5">
    <location>
        <begin position="254"/>
        <end position="288"/>
    </location>
</feature>
<dbReference type="CDD" id="cd00200">
    <property type="entry name" value="WD40"/>
    <property type="match status" value="1"/>
</dbReference>
<dbReference type="EMBL" id="KN824294">
    <property type="protein sequence ID" value="KIM28206.1"/>
    <property type="molecule type" value="Genomic_DNA"/>
</dbReference>
<evidence type="ECO:0000256" key="1">
    <source>
        <dbReference type="ARBA" id="ARBA00004123"/>
    </source>
</evidence>
<dbReference type="Pfam" id="PF00400">
    <property type="entry name" value="WD40"/>
    <property type="match status" value="5"/>
</dbReference>
<dbReference type="OrthoDB" id="189968at2759"/>
<dbReference type="InterPro" id="IPR015943">
    <property type="entry name" value="WD40/YVTN_repeat-like_dom_sf"/>
</dbReference>
<dbReference type="PANTHER" id="PTHR19865:SF0">
    <property type="entry name" value="U3 SMALL NUCLEOLAR RNA-INTERACTING PROTEIN 2"/>
    <property type="match status" value="1"/>
</dbReference>
<dbReference type="InterPro" id="IPR001680">
    <property type="entry name" value="WD40_rpt"/>
</dbReference>
<sequence>MPDAFFANSKKRKRSSSSIVPSSGKSAKRLKQPLPSTSRTQKRRKDEELSSGGSEGSVIDDEDLRADEVDPGLSGEEDANETAAEKRLRLAKLYLDSVKTTLAEGEFDAADLDREIISSRLQQDVLQHSGKVHLFIAEKISYAGSSNSRLITRGHRLSVTGAAASENGHHLFTCSKDGSVIHWDLRTGKQKTTFAKVAPKGKGKQRARQEDIDGHSDELWALSLSSDGKYLATGGKDRRVGVWDVEKGAWLKGFRGHKDSISALAFRKGSSQLYSASHDRSVRLFDISVLGFVEQLFGHQDRIADIDALRGETALTAGSRDKTVRFWKVADETQIVFRGGTKSVLREVLEGALDADGDDLMEEDTKRRKGKQNFVEGSMECVAMVDETTFLSGGDSGTISLWSTAKKKPIFKYQLAHGLAEHHSETEGRVSNPRWVTAIATLPYSDLFVSGSWDGYIRLWRLDRGLKSFEPMDMMIPINGIVNSLQLVQTPSGPITDAAWMKVAAEEEHDGEPDAQTRQTNGIDSGKGSRMVLVVAAIGQEPRTGRWLRVAASEGAKNCGLVVPLRVGS</sequence>
<evidence type="ECO:0000256" key="6">
    <source>
        <dbReference type="SAM" id="MobiDB-lite"/>
    </source>
</evidence>
<keyword evidence="3" id="KW-0677">Repeat</keyword>
<feature type="repeat" description="WD" evidence="5">
    <location>
        <begin position="436"/>
        <end position="470"/>
    </location>
</feature>
<name>A0A0C3B9T8_SERVB</name>
<dbReference type="GO" id="GO:0034511">
    <property type="term" value="F:U3 snoRNA binding"/>
    <property type="evidence" value="ECO:0007669"/>
    <property type="project" value="InterPro"/>
</dbReference>
<dbReference type="InterPro" id="IPR019775">
    <property type="entry name" value="WD40_repeat_CS"/>
</dbReference>
<proteinExistence type="predicted"/>
<dbReference type="Gene3D" id="2.130.10.10">
    <property type="entry name" value="YVTN repeat-like/Quinoprotein amine dehydrogenase"/>
    <property type="match status" value="2"/>
</dbReference>
<keyword evidence="2 5" id="KW-0853">WD repeat</keyword>
<dbReference type="FunFam" id="2.130.10.10:FF:000899">
    <property type="entry name" value="Chromosome 15, whole genome shotgun sequence"/>
    <property type="match status" value="1"/>
</dbReference>
<dbReference type="PRINTS" id="PR00320">
    <property type="entry name" value="GPROTEINBRPT"/>
</dbReference>
<dbReference type="PROSITE" id="PS50294">
    <property type="entry name" value="WD_REPEATS_REGION"/>
    <property type="match status" value="4"/>
</dbReference>
<evidence type="ECO:0000256" key="3">
    <source>
        <dbReference type="ARBA" id="ARBA00022737"/>
    </source>
</evidence>
<protein>
    <recommendedName>
        <fullName evidence="9">WD40 repeat-like protein</fullName>
    </recommendedName>
</protein>
<keyword evidence="4" id="KW-0539">Nucleus</keyword>
<feature type="repeat" description="WD" evidence="5">
    <location>
        <begin position="212"/>
        <end position="253"/>
    </location>
</feature>
<dbReference type="HOGENOM" id="CLU_014017_2_0_1"/>
<accession>A0A0C3B9T8</accession>
<organism evidence="7 8">
    <name type="scientific">Serendipita vermifera MAFF 305830</name>
    <dbReference type="NCBI Taxonomy" id="933852"/>
    <lineage>
        <taxon>Eukaryota</taxon>
        <taxon>Fungi</taxon>
        <taxon>Dikarya</taxon>
        <taxon>Basidiomycota</taxon>
        <taxon>Agaricomycotina</taxon>
        <taxon>Agaricomycetes</taxon>
        <taxon>Sebacinales</taxon>
        <taxon>Serendipitaceae</taxon>
        <taxon>Serendipita</taxon>
    </lineage>
</organism>
<evidence type="ECO:0000256" key="4">
    <source>
        <dbReference type="ARBA" id="ARBA00023242"/>
    </source>
</evidence>
<evidence type="ECO:0000256" key="5">
    <source>
        <dbReference type="PROSITE-ProRule" id="PRU00221"/>
    </source>
</evidence>
<dbReference type="AlphaFoldDB" id="A0A0C3B9T8"/>
<comment type="subcellular location">
    <subcellularLocation>
        <location evidence="1">Nucleus</location>
    </subcellularLocation>
</comment>
<dbReference type="GO" id="GO:0032040">
    <property type="term" value="C:small-subunit processome"/>
    <property type="evidence" value="ECO:0007669"/>
    <property type="project" value="TreeGrafter"/>
</dbReference>
<gene>
    <name evidence="7" type="ORF">M408DRAFT_329571</name>
</gene>
<feature type="region of interest" description="Disordered" evidence="6">
    <location>
        <begin position="1"/>
        <end position="82"/>
    </location>
</feature>
<evidence type="ECO:0000256" key="2">
    <source>
        <dbReference type="ARBA" id="ARBA00022574"/>
    </source>
</evidence>
<dbReference type="PROSITE" id="PS00678">
    <property type="entry name" value="WD_REPEATS_1"/>
    <property type="match status" value="1"/>
</dbReference>
<feature type="repeat" description="WD" evidence="5">
    <location>
        <begin position="152"/>
        <end position="193"/>
    </location>
</feature>
<reference evidence="7 8" key="1">
    <citation type="submission" date="2014-04" db="EMBL/GenBank/DDBJ databases">
        <authorList>
            <consortium name="DOE Joint Genome Institute"/>
            <person name="Kuo A."/>
            <person name="Zuccaro A."/>
            <person name="Kohler A."/>
            <person name="Nagy L.G."/>
            <person name="Floudas D."/>
            <person name="Copeland A."/>
            <person name="Barry K.W."/>
            <person name="Cichocki N."/>
            <person name="Veneault-Fourrey C."/>
            <person name="LaButti K."/>
            <person name="Lindquist E.A."/>
            <person name="Lipzen A."/>
            <person name="Lundell T."/>
            <person name="Morin E."/>
            <person name="Murat C."/>
            <person name="Sun H."/>
            <person name="Tunlid A."/>
            <person name="Henrissat B."/>
            <person name="Grigoriev I.V."/>
            <person name="Hibbett D.S."/>
            <person name="Martin F."/>
            <person name="Nordberg H.P."/>
            <person name="Cantor M.N."/>
            <person name="Hua S.X."/>
        </authorList>
    </citation>
    <scope>NUCLEOTIDE SEQUENCE [LARGE SCALE GENOMIC DNA]</scope>
    <source>
        <strain evidence="7 8">MAFF 305830</strain>
    </source>
</reference>
<feature type="region of interest" description="Disordered" evidence="6">
    <location>
        <begin position="506"/>
        <end position="526"/>
    </location>
</feature>
<dbReference type="PANTHER" id="PTHR19865">
    <property type="entry name" value="U3 SMALL NUCLEOLAR RNA INTERACTING PROTEIN 2"/>
    <property type="match status" value="1"/>
</dbReference>
<dbReference type="STRING" id="933852.A0A0C3B9T8"/>
<evidence type="ECO:0008006" key="9">
    <source>
        <dbReference type="Google" id="ProtNLM"/>
    </source>
</evidence>
<dbReference type="InterPro" id="IPR036322">
    <property type="entry name" value="WD40_repeat_dom_sf"/>
</dbReference>
<reference evidence="8" key="2">
    <citation type="submission" date="2015-01" db="EMBL/GenBank/DDBJ databases">
        <title>Evolutionary Origins and Diversification of the Mycorrhizal Mutualists.</title>
        <authorList>
            <consortium name="DOE Joint Genome Institute"/>
            <consortium name="Mycorrhizal Genomics Consortium"/>
            <person name="Kohler A."/>
            <person name="Kuo A."/>
            <person name="Nagy L.G."/>
            <person name="Floudas D."/>
            <person name="Copeland A."/>
            <person name="Barry K.W."/>
            <person name="Cichocki N."/>
            <person name="Veneault-Fourrey C."/>
            <person name="LaButti K."/>
            <person name="Lindquist E.A."/>
            <person name="Lipzen A."/>
            <person name="Lundell T."/>
            <person name="Morin E."/>
            <person name="Murat C."/>
            <person name="Riley R."/>
            <person name="Ohm R."/>
            <person name="Sun H."/>
            <person name="Tunlid A."/>
            <person name="Henrissat B."/>
            <person name="Grigoriev I.V."/>
            <person name="Hibbett D.S."/>
            <person name="Martin F."/>
        </authorList>
    </citation>
    <scope>NUCLEOTIDE SEQUENCE [LARGE SCALE GENOMIC DNA]</scope>
    <source>
        <strain evidence="8">MAFF 305830</strain>
    </source>
</reference>
<dbReference type="SMART" id="SM00320">
    <property type="entry name" value="WD40"/>
    <property type="match status" value="6"/>
</dbReference>
<evidence type="ECO:0000313" key="8">
    <source>
        <dbReference type="Proteomes" id="UP000054097"/>
    </source>
</evidence>
<feature type="compositionally biased region" description="Low complexity" evidence="6">
    <location>
        <begin position="16"/>
        <end position="25"/>
    </location>
</feature>
<evidence type="ECO:0000313" key="7">
    <source>
        <dbReference type="EMBL" id="KIM28206.1"/>
    </source>
</evidence>
<dbReference type="Proteomes" id="UP000054097">
    <property type="component" value="Unassembled WGS sequence"/>
</dbReference>
<dbReference type="InterPro" id="IPR039241">
    <property type="entry name" value="Rrp9-like"/>
</dbReference>
<dbReference type="InterPro" id="IPR020472">
    <property type="entry name" value="WD40_PAC1"/>
</dbReference>
<dbReference type="PROSITE" id="PS50082">
    <property type="entry name" value="WD_REPEATS_2"/>
    <property type="match status" value="5"/>
</dbReference>
<dbReference type="SUPFAM" id="SSF50978">
    <property type="entry name" value="WD40 repeat-like"/>
    <property type="match status" value="1"/>
</dbReference>